<keyword evidence="6" id="KW-1185">Reference proteome</keyword>
<dbReference type="GO" id="GO:0005783">
    <property type="term" value="C:endoplasmic reticulum"/>
    <property type="evidence" value="ECO:0007669"/>
    <property type="project" value="TreeGrafter"/>
</dbReference>
<sequence>MKLTLGLTAALAGCAAAAQQAAHVYMFRGDADSHQTTATPSITPSLARLILLQRLSPLGKGPSVAEIPENVDDKTVVDLMNQFGGPSETLFEDDTTTPSQALVLIEGLTDGEMKEMDGKFGMGAAFTISAPPSTSAHDSLLKNDIYNTGVASQHSCSISQVLNPFAKECWSESAAVAKYNVQKDKQVLKELFDRASDLAKLAAAGEMETTVVVLPASGKAAKWAEESQELRRRQSQAEQVISAVEHPAESDAPDAETSENKQDTVFYPGREALPACFGSKDSCTTSTGNCSGRGECSNKYANRDGSDGKEVCYTCHCLSTASDSGSVTHWAGPTCAKKDVSTAFWLFAGFTLLMVSILTLSISMLFNVGEEKLPGVIGAGVSKSNLSHPLDAAATKSPENQLVQRPSTAKWGAACASCATAKAKCIRSNPQPGAKCDRCERLFKDCAAQLHRPRKKRVAKPSKAVQLENKLNDLYSLFKNGELKNGEVGADRLGTLLDPGVSATPRKPSASPVDSDRAWTVPKEYNSRSPPSCICRLDGGDVPPIPDSDEALLDIYRRELVPAHPFVVVPATTSAAQLKNERSFLMSAIRMVASFRNLRSMKAQMYCLMQQISERMLIQSERSLDLLLGIIVIIGYYQYHCFTHAQLSNLIMLAQALAGDLGLKSMPTRSERSMLMMVKPLDVQPRTNEERRALAGVWFLSSALALGFGKTESMCYSRYLDQCVQELATGLEYETDLMLVNLVRVQYLSNRISRFNVQDHSTDEMPLFSTAQVSRTSYVAAFQAELDELRQNLPPDLKINIILRAHINSAVLRLYAPPIVDSNLVHQMTECLTTPPDGGCSPLEELYRSRNALIDWFDNWLAIPTSAYYCQTTATCSLIVHACSMLGRWAKLIAPTKTHNIDTDLSHEDLHEDCHSSPTPKDPSRGTTSTLTPASSDSSAEKEPCEHSHPLRQEHSDPLLPVAVVNLQSRLKRQSGLHIDVPRIICTLQTRFKQVSKTLQSRSVERAGADEPNIWGMSAAKMLILRTKLEQWADLVVAGTEALSLEYGGPHDAVMGDVGGNLIMNNAFAGDMHVPDFDFGPDALGDPSGWLMDMCAIGEGGVDLFDGNGLDWGPMVMNSMGSVEHGRQDEGPLYQL</sequence>
<dbReference type="InterPro" id="IPR024382">
    <property type="entry name" value="Vps3844_C"/>
</dbReference>
<feature type="region of interest" description="Disordered" evidence="1">
    <location>
        <begin position="909"/>
        <end position="953"/>
    </location>
</feature>
<dbReference type="Proteomes" id="UP001055219">
    <property type="component" value="Unassembled WGS sequence"/>
</dbReference>
<evidence type="ECO:0000259" key="4">
    <source>
        <dbReference type="Pfam" id="PF12955"/>
    </source>
</evidence>
<protein>
    <recommendedName>
        <fullName evidence="4">Vacuolar sorting protein Vps3844 C-terminal domain-containing protein</fullName>
    </recommendedName>
</protein>
<feature type="domain" description="Vacuolar sorting protein Vps3844 C-terminal" evidence="4">
    <location>
        <begin position="276"/>
        <end position="379"/>
    </location>
</feature>
<dbReference type="GO" id="GO:0000981">
    <property type="term" value="F:DNA-binding transcription factor activity, RNA polymerase II-specific"/>
    <property type="evidence" value="ECO:0007669"/>
    <property type="project" value="InterPro"/>
</dbReference>
<dbReference type="PANTHER" id="PTHR36853:SF1">
    <property type="entry name" value="DUF3844 DOMAIN-CONTAINING PROTEIN"/>
    <property type="match status" value="1"/>
</dbReference>
<accession>A0A9P9XXS0</accession>
<dbReference type="PANTHER" id="PTHR36853">
    <property type="entry name" value="EXPRESSED PROTEIN"/>
    <property type="match status" value="1"/>
</dbReference>
<dbReference type="CDD" id="cd12148">
    <property type="entry name" value="fungal_TF_MHR"/>
    <property type="match status" value="1"/>
</dbReference>
<dbReference type="OrthoDB" id="5226580at2759"/>
<evidence type="ECO:0000256" key="1">
    <source>
        <dbReference type="SAM" id="MobiDB-lite"/>
    </source>
</evidence>
<feature type="signal peptide" evidence="3">
    <location>
        <begin position="1"/>
        <end position="17"/>
    </location>
</feature>
<evidence type="ECO:0000313" key="5">
    <source>
        <dbReference type="EMBL" id="KAI6779787.1"/>
    </source>
</evidence>
<dbReference type="Pfam" id="PF12955">
    <property type="entry name" value="Vps3844_C"/>
    <property type="match status" value="1"/>
</dbReference>
<proteinExistence type="predicted"/>
<keyword evidence="2" id="KW-1133">Transmembrane helix</keyword>
<feature type="chain" id="PRO_5040213943" description="Vacuolar sorting protein Vps3844 C-terminal domain-containing protein" evidence="3">
    <location>
        <begin position="18"/>
        <end position="1136"/>
    </location>
</feature>
<reference evidence="5" key="2">
    <citation type="submission" date="2022-07" db="EMBL/GenBank/DDBJ databases">
        <authorList>
            <person name="Goncalves M.F.M."/>
            <person name="Hilario S."/>
            <person name="Van De Peer Y."/>
            <person name="Esteves A.C."/>
            <person name="Alves A."/>
        </authorList>
    </citation>
    <scope>NUCLEOTIDE SEQUENCE</scope>
    <source>
        <strain evidence="5">MUM 19.33</strain>
    </source>
</reference>
<dbReference type="EMBL" id="JAGIXG020000041">
    <property type="protein sequence ID" value="KAI6779787.1"/>
    <property type="molecule type" value="Genomic_DNA"/>
</dbReference>
<keyword evidence="3" id="KW-0732">Signal</keyword>
<dbReference type="AlphaFoldDB" id="A0A9P9XXS0"/>
<name>A0A9P9XXS0_9HYPO</name>
<dbReference type="GO" id="GO:0008270">
    <property type="term" value="F:zinc ion binding"/>
    <property type="evidence" value="ECO:0007669"/>
    <property type="project" value="InterPro"/>
</dbReference>
<organism evidence="5 6">
    <name type="scientific">Emericellopsis cladophorae</name>
    <dbReference type="NCBI Taxonomy" id="2686198"/>
    <lineage>
        <taxon>Eukaryota</taxon>
        <taxon>Fungi</taxon>
        <taxon>Dikarya</taxon>
        <taxon>Ascomycota</taxon>
        <taxon>Pezizomycotina</taxon>
        <taxon>Sordariomycetes</taxon>
        <taxon>Hypocreomycetidae</taxon>
        <taxon>Hypocreales</taxon>
        <taxon>Bionectriaceae</taxon>
        <taxon>Emericellopsis</taxon>
    </lineage>
</organism>
<evidence type="ECO:0000313" key="6">
    <source>
        <dbReference type="Proteomes" id="UP001055219"/>
    </source>
</evidence>
<gene>
    <name evidence="5" type="ORF">J7T54_003709</name>
</gene>
<dbReference type="InterPro" id="IPR036864">
    <property type="entry name" value="Zn2-C6_fun-type_DNA-bd_sf"/>
</dbReference>
<feature type="compositionally biased region" description="Basic and acidic residues" evidence="1">
    <location>
        <begin position="939"/>
        <end position="953"/>
    </location>
</feature>
<keyword evidence="2" id="KW-0472">Membrane</keyword>
<feature type="transmembrane region" description="Helical" evidence="2">
    <location>
        <begin position="343"/>
        <end position="366"/>
    </location>
</feature>
<keyword evidence="2" id="KW-0812">Transmembrane</keyword>
<evidence type="ECO:0000256" key="3">
    <source>
        <dbReference type="SAM" id="SignalP"/>
    </source>
</evidence>
<dbReference type="RefSeq" id="XP_051360643.1">
    <property type="nucleotide sequence ID" value="XM_051508175.1"/>
</dbReference>
<dbReference type="InterPro" id="IPR053065">
    <property type="entry name" value="Archenteron_Induction-Rel"/>
</dbReference>
<dbReference type="Gene3D" id="4.10.240.10">
    <property type="entry name" value="Zn(2)-C6 fungal-type DNA-binding domain"/>
    <property type="match status" value="1"/>
</dbReference>
<feature type="compositionally biased region" description="Polar residues" evidence="1">
    <location>
        <begin position="925"/>
        <end position="938"/>
    </location>
</feature>
<reference evidence="5" key="1">
    <citation type="journal article" date="2021" name="J Fungi (Basel)">
        <title>Genomic and Metabolomic Analyses of the Marine Fungus Emericellopsis cladophorae: Insights into Saltwater Adaptability Mechanisms and Its Biosynthetic Potential.</title>
        <authorList>
            <person name="Goncalves M.F.M."/>
            <person name="Hilario S."/>
            <person name="Van de Peer Y."/>
            <person name="Esteves A.C."/>
            <person name="Alves A."/>
        </authorList>
    </citation>
    <scope>NUCLEOTIDE SEQUENCE</scope>
    <source>
        <strain evidence="5">MUM 19.33</strain>
    </source>
</reference>
<evidence type="ECO:0000256" key="2">
    <source>
        <dbReference type="SAM" id="Phobius"/>
    </source>
</evidence>
<dbReference type="GeneID" id="75830206"/>
<comment type="caution">
    <text evidence="5">The sequence shown here is derived from an EMBL/GenBank/DDBJ whole genome shotgun (WGS) entry which is preliminary data.</text>
</comment>